<dbReference type="KEGG" id="mlr:MELLADRAFT_104029"/>
<dbReference type="Proteomes" id="UP000001072">
    <property type="component" value="Unassembled WGS sequence"/>
</dbReference>
<proteinExistence type="predicted"/>
<accession>F4RDB8</accession>
<gene>
    <name evidence="1" type="ORF">MELLADRAFT_104029</name>
</gene>
<evidence type="ECO:0000313" key="2">
    <source>
        <dbReference type="Proteomes" id="UP000001072"/>
    </source>
</evidence>
<protein>
    <submittedName>
        <fullName evidence="1">Uncharacterized protein</fullName>
    </submittedName>
</protein>
<dbReference type="EMBL" id="GL883097">
    <property type="protein sequence ID" value="EGG09636.1"/>
    <property type="molecule type" value="Genomic_DNA"/>
</dbReference>
<evidence type="ECO:0000313" key="1">
    <source>
        <dbReference type="EMBL" id="EGG09636.1"/>
    </source>
</evidence>
<reference evidence="2" key="1">
    <citation type="journal article" date="2011" name="Proc. Natl. Acad. Sci. U.S.A.">
        <title>Obligate biotrophy features unraveled by the genomic analysis of rust fungi.</title>
        <authorList>
            <person name="Duplessis S."/>
            <person name="Cuomo C.A."/>
            <person name="Lin Y.-C."/>
            <person name="Aerts A."/>
            <person name="Tisserant E."/>
            <person name="Veneault-Fourrey C."/>
            <person name="Joly D.L."/>
            <person name="Hacquard S."/>
            <person name="Amselem J."/>
            <person name="Cantarel B.L."/>
            <person name="Chiu R."/>
            <person name="Coutinho P.M."/>
            <person name="Feau N."/>
            <person name="Field M."/>
            <person name="Frey P."/>
            <person name="Gelhaye E."/>
            <person name="Goldberg J."/>
            <person name="Grabherr M.G."/>
            <person name="Kodira C.D."/>
            <person name="Kohler A."/>
            <person name="Kuees U."/>
            <person name="Lindquist E.A."/>
            <person name="Lucas S.M."/>
            <person name="Mago R."/>
            <person name="Mauceli E."/>
            <person name="Morin E."/>
            <person name="Murat C."/>
            <person name="Pangilinan J.L."/>
            <person name="Park R."/>
            <person name="Pearson M."/>
            <person name="Quesneville H."/>
            <person name="Rouhier N."/>
            <person name="Sakthikumar S."/>
            <person name="Salamov A.A."/>
            <person name="Schmutz J."/>
            <person name="Selles B."/>
            <person name="Shapiro H."/>
            <person name="Tanguay P."/>
            <person name="Tuskan G.A."/>
            <person name="Henrissat B."/>
            <person name="Van de Peer Y."/>
            <person name="Rouze P."/>
            <person name="Ellis J.G."/>
            <person name="Dodds P.N."/>
            <person name="Schein J.E."/>
            <person name="Zhong S."/>
            <person name="Hamelin R.C."/>
            <person name="Grigoriev I.V."/>
            <person name="Szabo L.J."/>
            <person name="Martin F."/>
        </authorList>
    </citation>
    <scope>NUCLEOTIDE SEQUENCE [LARGE SCALE GENOMIC DNA]</scope>
    <source>
        <strain evidence="2">98AG31 / pathotype 3-4-7</strain>
    </source>
</reference>
<name>F4RDB8_MELLP</name>
<dbReference type="AlphaFoldDB" id="F4RDB8"/>
<dbReference type="VEuPathDB" id="FungiDB:MELLADRAFT_104029"/>
<dbReference type="HOGENOM" id="CLU_1555605_0_0_1"/>
<dbReference type="RefSeq" id="XP_007407363.1">
    <property type="nucleotide sequence ID" value="XM_007407301.1"/>
</dbReference>
<keyword evidence="2" id="KW-1185">Reference proteome</keyword>
<dbReference type="GeneID" id="18922140"/>
<dbReference type="InParanoid" id="F4RDB8"/>
<sequence>MWLVPGRELRIMRKDLWGKAGNHRGAVSFTLTSRFSLCISSLKAVPGLELILKTYCILSSISSLVAASPTEILSGIYLLQAILEPLGGKFVNLVLLCCSSIHLLNKMGSPLSAQNKSISSLANRLGVPGDAKFIFRQSSKDRAKGDHLEVYKIKSGTTVVVNEKDLSLVIAV</sequence>
<organism evidence="2">
    <name type="scientific">Melampsora larici-populina (strain 98AG31 / pathotype 3-4-7)</name>
    <name type="common">Poplar leaf rust fungus</name>
    <dbReference type="NCBI Taxonomy" id="747676"/>
    <lineage>
        <taxon>Eukaryota</taxon>
        <taxon>Fungi</taxon>
        <taxon>Dikarya</taxon>
        <taxon>Basidiomycota</taxon>
        <taxon>Pucciniomycotina</taxon>
        <taxon>Pucciniomycetes</taxon>
        <taxon>Pucciniales</taxon>
        <taxon>Melampsoraceae</taxon>
        <taxon>Melampsora</taxon>
    </lineage>
</organism>